<proteinExistence type="predicted"/>
<dbReference type="GO" id="GO:0015188">
    <property type="term" value="F:L-isoleucine transmembrane transporter activity"/>
    <property type="evidence" value="ECO:0007669"/>
    <property type="project" value="TreeGrafter"/>
</dbReference>
<evidence type="ECO:0000259" key="6">
    <source>
        <dbReference type="PROSITE" id="PS50893"/>
    </source>
</evidence>
<feature type="domain" description="ABC transporter" evidence="6">
    <location>
        <begin position="35"/>
        <end position="283"/>
    </location>
</feature>
<dbReference type="PROSITE" id="PS50893">
    <property type="entry name" value="ABC_TRANSPORTER_2"/>
    <property type="match status" value="1"/>
</dbReference>
<dbReference type="STRING" id="1777137.AWB76_05765"/>
<dbReference type="InterPro" id="IPR051120">
    <property type="entry name" value="ABC_AA/LPS_Transport"/>
</dbReference>
<dbReference type="Pfam" id="PF00005">
    <property type="entry name" value="ABC_tran"/>
    <property type="match status" value="1"/>
</dbReference>
<sequence length="285" mass="30310">MTNARAHSLAMTVDTAHAHADAVRTATQGDVGLPLRAQGLTVTFGGLTAVKQLDLDVQAHEIHALIGPNGAGKTTVVNALSGFVRPAAGQIWINGASSPHWRSHTLARAGLGRTFQNTRLFGSMSVLETVLVGAHSRFGGGALAALLRTKKAREQEHAAIADAHRLIEFVGLGADAPAKQASALSYGHQRRVELARALIARPRVLLLDEPLAGMNVSEKLELCGLIRQIRESGVAILLIEHDMDVIRNLADRVTVLHFGSKLIEGTPDAVLAHDDVQSAYLGKSR</sequence>
<dbReference type="Proteomes" id="UP000054624">
    <property type="component" value="Unassembled WGS sequence"/>
</dbReference>
<evidence type="ECO:0000256" key="1">
    <source>
        <dbReference type="ARBA" id="ARBA00022448"/>
    </source>
</evidence>
<protein>
    <submittedName>
        <fullName evidence="7">Leucine/isoleucine/valine transporter ATP-binding subunit</fullName>
    </submittedName>
</protein>
<dbReference type="GO" id="GO:0015808">
    <property type="term" value="P:L-alanine transport"/>
    <property type="evidence" value="ECO:0007669"/>
    <property type="project" value="TreeGrafter"/>
</dbReference>
<dbReference type="GO" id="GO:0015192">
    <property type="term" value="F:L-phenylalanine transmembrane transporter activity"/>
    <property type="evidence" value="ECO:0007669"/>
    <property type="project" value="TreeGrafter"/>
</dbReference>
<dbReference type="RefSeq" id="WP_244173483.1">
    <property type="nucleotide sequence ID" value="NZ_FCOI02000026.1"/>
</dbReference>
<keyword evidence="3" id="KW-0997">Cell inner membrane</keyword>
<dbReference type="PANTHER" id="PTHR45772">
    <property type="entry name" value="CONSERVED COMPONENT OF ABC TRANSPORTER FOR NATURAL AMINO ACIDS-RELATED"/>
    <property type="match status" value="1"/>
</dbReference>
<evidence type="ECO:0000313" key="7">
    <source>
        <dbReference type="EMBL" id="SAK83811.1"/>
    </source>
</evidence>
<organism evidence="7 8">
    <name type="scientific">Caballeronia temeraria</name>
    <dbReference type="NCBI Taxonomy" id="1777137"/>
    <lineage>
        <taxon>Bacteria</taxon>
        <taxon>Pseudomonadati</taxon>
        <taxon>Pseudomonadota</taxon>
        <taxon>Betaproteobacteria</taxon>
        <taxon>Burkholderiales</taxon>
        <taxon>Burkholderiaceae</taxon>
        <taxon>Caballeronia</taxon>
    </lineage>
</organism>
<keyword evidence="4" id="KW-0547">Nucleotide-binding</keyword>
<keyword evidence="3" id="KW-0472">Membrane</keyword>
<dbReference type="CDD" id="cd03219">
    <property type="entry name" value="ABC_Mj1267_LivG_branched"/>
    <property type="match status" value="1"/>
</dbReference>
<dbReference type="GO" id="GO:1903805">
    <property type="term" value="P:L-valine import across plasma membrane"/>
    <property type="evidence" value="ECO:0007669"/>
    <property type="project" value="TreeGrafter"/>
</dbReference>
<dbReference type="Gene3D" id="3.40.50.300">
    <property type="entry name" value="P-loop containing nucleotide triphosphate hydrolases"/>
    <property type="match status" value="1"/>
</dbReference>
<dbReference type="AlphaFoldDB" id="A0A158CND4"/>
<keyword evidence="5 7" id="KW-0067">ATP-binding</keyword>
<dbReference type="GO" id="GO:0016887">
    <property type="term" value="F:ATP hydrolysis activity"/>
    <property type="evidence" value="ECO:0007669"/>
    <property type="project" value="InterPro"/>
</dbReference>
<gene>
    <name evidence="7" type="ORF">AWB76_05765</name>
</gene>
<dbReference type="InterPro" id="IPR003439">
    <property type="entry name" value="ABC_transporter-like_ATP-bd"/>
</dbReference>
<dbReference type="PANTHER" id="PTHR45772:SF7">
    <property type="entry name" value="AMINO ACID ABC TRANSPORTER ATP-BINDING PROTEIN"/>
    <property type="match status" value="1"/>
</dbReference>
<keyword evidence="1" id="KW-0813">Transport</keyword>
<dbReference type="SMART" id="SM00382">
    <property type="entry name" value="AAA"/>
    <property type="match status" value="1"/>
</dbReference>
<reference evidence="8" key="1">
    <citation type="submission" date="2016-01" db="EMBL/GenBank/DDBJ databases">
        <authorList>
            <person name="Peeters Charlotte."/>
        </authorList>
    </citation>
    <scope>NUCLEOTIDE SEQUENCE [LARGE SCALE GENOMIC DNA]</scope>
</reference>
<dbReference type="InterPro" id="IPR003593">
    <property type="entry name" value="AAA+_ATPase"/>
</dbReference>
<keyword evidence="8" id="KW-1185">Reference proteome</keyword>
<keyword evidence="2" id="KW-1003">Cell membrane</keyword>
<dbReference type="GO" id="GO:0005886">
    <property type="term" value="C:plasma membrane"/>
    <property type="evidence" value="ECO:0007669"/>
    <property type="project" value="TreeGrafter"/>
</dbReference>
<dbReference type="FunFam" id="3.40.50.300:FF:000421">
    <property type="entry name" value="Branched-chain amino acid ABC transporter ATP-binding protein"/>
    <property type="match status" value="1"/>
</dbReference>
<dbReference type="GO" id="GO:1903806">
    <property type="term" value="P:L-isoleucine import across plasma membrane"/>
    <property type="evidence" value="ECO:0007669"/>
    <property type="project" value="TreeGrafter"/>
</dbReference>
<accession>A0A158CND4</accession>
<name>A0A158CND4_9BURK</name>
<evidence type="ECO:0000313" key="8">
    <source>
        <dbReference type="Proteomes" id="UP000054624"/>
    </source>
</evidence>
<evidence type="ECO:0000256" key="5">
    <source>
        <dbReference type="ARBA" id="ARBA00022840"/>
    </source>
</evidence>
<dbReference type="GO" id="GO:0042941">
    <property type="term" value="P:D-alanine transmembrane transport"/>
    <property type="evidence" value="ECO:0007669"/>
    <property type="project" value="TreeGrafter"/>
</dbReference>
<dbReference type="InterPro" id="IPR027417">
    <property type="entry name" value="P-loop_NTPase"/>
</dbReference>
<evidence type="ECO:0000256" key="2">
    <source>
        <dbReference type="ARBA" id="ARBA00022475"/>
    </source>
</evidence>
<evidence type="ECO:0000256" key="4">
    <source>
        <dbReference type="ARBA" id="ARBA00022741"/>
    </source>
</evidence>
<dbReference type="GO" id="GO:0005304">
    <property type="term" value="F:L-valine transmembrane transporter activity"/>
    <property type="evidence" value="ECO:0007669"/>
    <property type="project" value="TreeGrafter"/>
</dbReference>
<evidence type="ECO:0000256" key="3">
    <source>
        <dbReference type="ARBA" id="ARBA00022519"/>
    </source>
</evidence>
<dbReference type="SUPFAM" id="SSF52540">
    <property type="entry name" value="P-loop containing nucleoside triphosphate hydrolases"/>
    <property type="match status" value="1"/>
</dbReference>
<dbReference type="GO" id="GO:0005524">
    <property type="term" value="F:ATP binding"/>
    <property type="evidence" value="ECO:0007669"/>
    <property type="project" value="UniProtKB-KW"/>
</dbReference>
<dbReference type="EMBL" id="FCOI02000026">
    <property type="protein sequence ID" value="SAK83811.1"/>
    <property type="molecule type" value="Genomic_DNA"/>
</dbReference>